<dbReference type="InterPro" id="IPR043128">
    <property type="entry name" value="Rev_trsase/Diguanyl_cyclase"/>
</dbReference>
<dbReference type="CDD" id="cd01647">
    <property type="entry name" value="RT_LTR"/>
    <property type="match status" value="1"/>
</dbReference>
<dbReference type="InterPro" id="IPR043502">
    <property type="entry name" value="DNA/RNA_pol_sf"/>
</dbReference>
<feature type="domain" description="Integrase catalytic" evidence="2">
    <location>
        <begin position="348"/>
        <end position="524"/>
    </location>
</feature>
<evidence type="ECO:0000313" key="4">
    <source>
        <dbReference type="Proteomes" id="UP000000763"/>
    </source>
</evidence>
<dbReference type="AlphaFoldDB" id="Q2R7S8"/>
<feature type="region of interest" description="Disordered" evidence="1">
    <location>
        <begin position="1"/>
        <end position="30"/>
    </location>
</feature>
<name>Q2R7S8_ORYSJ</name>
<evidence type="ECO:0000259" key="2">
    <source>
        <dbReference type="PROSITE" id="PS50994"/>
    </source>
</evidence>
<sequence length="563" mass="65034">MDYAVVKGKQGAWRQRTKSGGTPIHPPSRRHQVPFRKKVDIGPGDRPRPTFISKNLSPEFRTKLIELLKEYRDCFAWEYYKMPGLSQLIVEHRLPIKPGVRPYQQPPRRCKADMLEAVKAEVKRLYDVGFIRPCRYAEWVSNIVPVIKKNGKVRVCIDFRDLNKATPKDEYPMPVADQLVDAASGHKILNFMDGNAGYNQIFMAEEDIHKTTFRYPSAIGLFEWVVMTFGLKSAGATYQRAMNYIYHNLIGWLVEVYIDDVVVKSKEIEDHIADLRKVFERTRKYGLKMNPTKCGFGVSAGEYECKNYTLVVYNEKCRELMKEFRLVTLKHVSREHNVQANDLAQGVSGYKPMMKDVKVEVATITADDWRGWGIDMIGMINPPSSKGHKFILVATDYFTKWVEAIPLKKVDSGDAIQFVQEHIIYRFGIPQTISTDQGSIFVSDEFVQFADSMCIKLLNSSPYYAQANGQAEASNKSLIKLIKRKISDYPRQWHTRLAEALWSYRMACHDSIQVPPYKLVYGHEAVLPWEVRISSRRTELQNELTADEYYNLMADERTWFNQD</sequence>
<dbReference type="PANTHER" id="PTHR37984">
    <property type="entry name" value="PROTEIN CBG26694"/>
    <property type="match status" value="1"/>
</dbReference>
<dbReference type="PANTHER" id="PTHR37984:SF5">
    <property type="entry name" value="PROTEIN NYNRIN-LIKE"/>
    <property type="match status" value="1"/>
</dbReference>
<dbReference type="SUPFAM" id="SSF53098">
    <property type="entry name" value="Ribonuclease H-like"/>
    <property type="match status" value="1"/>
</dbReference>
<evidence type="ECO:0000256" key="1">
    <source>
        <dbReference type="SAM" id="MobiDB-lite"/>
    </source>
</evidence>
<dbReference type="Pfam" id="PF00078">
    <property type="entry name" value="RVT_1"/>
    <property type="match status" value="1"/>
</dbReference>
<gene>
    <name evidence="3" type="ordered locus">LOC_Os11g15080</name>
</gene>
<protein>
    <submittedName>
        <fullName evidence="3">Retrotransposon protein, putative, unclassified</fullName>
    </submittedName>
</protein>
<dbReference type="GO" id="GO:0003676">
    <property type="term" value="F:nucleic acid binding"/>
    <property type="evidence" value="ECO:0007669"/>
    <property type="project" value="InterPro"/>
</dbReference>
<dbReference type="Pfam" id="PF00665">
    <property type="entry name" value="rve"/>
    <property type="match status" value="1"/>
</dbReference>
<dbReference type="Gene3D" id="3.30.420.10">
    <property type="entry name" value="Ribonuclease H-like superfamily/Ribonuclease H"/>
    <property type="match status" value="2"/>
</dbReference>
<dbReference type="Gene3D" id="3.30.70.270">
    <property type="match status" value="1"/>
</dbReference>
<dbReference type="SUPFAM" id="SSF56672">
    <property type="entry name" value="DNA/RNA polymerases"/>
    <property type="match status" value="1"/>
</dbReference>
<dbReference type="Gene3D" id="3.10.10.10">
    <property type="entry name" value="HIV Type 1 Reverse Transcriptase, subunit A, domain 1"/>
    <property type="match status" value="1"/>
</dbReference>
<dbReference type="GO" id="GO:0015074">
    <property type="term" value="P:DNA integration"/>
    <property type="evidence" value="ECO:0007669"/>
    <property type="project" value="InterPro"/>
</dbReference>
<dbReference type="PROSITE" id="PS50994">
    <property type="entry name" value="INTEGRASE"/>
    <property type="match status" value="1"/>
</dbReference>
<dbReference type="InterPro" id="IPR050951">
    <property type="entry name" value="Retrovirus_Pol_polyprotein"/>
</dbReference>
<dbReference type="InterPro" id="IPR000477">
    <property type="entry name" value="RT_dom"/>
</dbReference>
<proteinExistence type="predicted"/>
<evidence type="ECO:0000313" key="3">
    <source>
        <dbReference type="EMBL" id="AAX96871.1"/>
    </source>
</evidence>
<reference evidence="4" key="1">
    <citation type="journal article" date="2005" name="Nature">
        <title>The map-based sequence of the rice genome.</title>
        <authorList>
            <consortium name="International rice genome sequencing project (IRGSP)"/>
            <person name="Matsumoto T."/>
            <person name="Wu J."/>
            <person name="Kanamori H."/>
            <person name="Katayose Y."/>
            <person name="Fujisawa M."/>
            <person name="Namiki N."/>
            <person name="Mizuno H."/>
            <person name="Yamamoto K."/>
            <person name="Antonio B.A."/>
            <person name="Baba T."/>
            <person name="Sakata K."/>
            <person name="Nagamura Y."/>
            <person name="Aoki H."/>
            <person name="Arikawa K."/>
            <person name="Arita K."/>
            <person name="Bito T."/>
            <person name="Chiden Y."/>
            <person name="Fujitsuka N."/>
            <person name="Fukunaka R."/>
            <person name="Hamada M."/>
            <person name="Harada C."/>
            <person name="Hayashi A."/>
            <person name="Hijishita S."/>
            <person name="Honda M."/>
            <person name="Hosokawa S."/>
            <person name="Ichikawa Y."/>
            <person name="Idonuma A."/>
            <person name="Iijima M."/>
            <person name="Ikeda M."/>
            <person name="Ikeno M."/>
            <person name="Ito K."/>
            <person name="Ito S."/>
            <person name="Ito T."/>
            <person name="Ito Y."/>
            <person name="Ito Y."/>
            <person name="Iwabuchi A."/>
            <person name="Kamiya K."/>
            <person name="Karasawa W."/>
            <person name="Kurita K."/>
            <person name="Katagiri S."/>
            <person name="Kikuta A."/>
            <person name="Kobayashi H."/>
            <person name="Kobayashi N."/>
            <person name="Machita K."/>
            <person name="Maehara T."/>
            <person name="Masukawa M."/>
            <person name="Mizubayashi T."/>
            <person name="Mukai Y."/>
            <person name="Nagasaki H."/>
            <person name="Nagata Y."/>
            <person name="Naito S."/>
            <person name="Nakashima M."/>
            <person name="Nakama Y."/>
            <person name="Nakamichi Y."/>
            <person name="Nakamura M."/>
            <person name="Meguro A."/>
            <person name="Negishi M."/>
            <person name="Ohta I."/>
            <person name="Ohta T."/>
            <person name="Okamoto M."/>
            <person name="Ono N."/>
            <person name="Saji S."/>
            <person name="Sakaguchi M."/>
            <person name="Sakai K."/>
            <person name="Shibata M."/>
            <person name="Shimokawa T."/>
            <person name="Song J."/>
            <person name="Takazaki Y."/>
            <person name="Terasawa K."/>
            <person name="Tsugane M."/>
            <person name="Tsuji K."/>
            <person name="Ueda S."/>
            <person name="Waki K."/>
            <person name="Yamagata H."/>
            <person name="Yamamoto M."/>
            <person name="Yamamoto S."/>
            <person name="Yamane H."/>
            <person name="Yoshiki S."/>
            <person name="Yoshihara R."/>
            <person name="Yukawa K."/>
            <person name="Zhong H."/>
            <person name="Yano M."/>
            <person name="Yuan Q."/>
            <person name="Ouyang S."/>
            <person name="Liu J."/>
            <person name="Jones K.M."/>
            <person name="Gansberger K."/>
            <person name="Moffat K."/>
            <person name="Hill J."/>
            <person name="Bera J."/>
            <person name="Fadrosh D."/>
            <person name="Jin S."/>
            <person name="Johri S."/>
            <person name="Kim M."/>
            <person name="Overton L."/>
            <person name="Reardon M."/>
            <person name="Tsitrin T."/>
            <person name="Vuong H."/>
            <person name="Weaver B."/>
            <person name="Ciecko A."/>
            <person name="Tallon L."/>
            <person name="Jackson J."/>
            <person name="Pai G."/>
            <person name="Aken S.V."/>
            <person name="Utterback T."/>
            <person name="Reidmuller S."/>
            <person name="Feldblyum T."/>
            <person name="Hsiao J."/>
            <person name="Zismann V."/>
            <person name="Iobst S."/>
            <person name="de Vazeille A.R."/>
            <person name="Buell C.R."/>
            <person name="Ying K."/>
            <person name="Li Y."/>
            <person name="Lu T."/>
            <person name="Huang Y."/>
            <person name="Zhao Q."/>
            <person name="Feng Q."/>
            <person name="Zhang L."/>
            <person name="Zhu J."/>
            <person name="Weng Q."/>
            <person name="Mu J."/>
            <person name="Lu Y."/>
            <person name="Fan D."/>
            <person name="Liu Y."/>
            <person name="Guan J."/>
            <person name="Zhang Y."/>
            <person name="Yu S."/>
            <person name="Liu X."/>
            <person name="Zhang Y."/>
            <person name="Hong G."/>
            <person name="Han B."/>
            <person name="Choisne N."/>
            <person name="Demange N."/>
            <person name="Orjeda G."/>
            <person name="Samain S."/>
            <person name="Cattolico L."/>
            <person name="Pelletier E."/>
            <person name="Couloux A."/>
            <person name="Segurens B."/>
            <person name="Wincker P."/>
            <person name="D'Hont A."/>
            <person name="Scarpelli C."/>
            <person name="Weissenbach J."/>
            <person name="Salanoubat M."/>
            <person name="Quetier F."/>
            <person name="Yu Y."/>
            <person name="Kim H.R."/>
            <person name="Rambo T."/>
            <person name="Currie J."/>
            <person name="Collura K."/>
            <person name="Luo M."/>
            <person name="Yang T."/>
            <person name="Ammiraju J.S.S."/>
            <person name="Engler F."/>
            <person name="Soderlund C."/>
            <person name="Wing R.A."/>
            <person name="Palmer L.E."/>
            <person name="de la Bastide M."/>
            <person name="Spiegel L."/>
            <person name="Nascimento L."/>
            <person name="Zutavern T."/>
            <person name="O'Shaughnessy A."/>
            <person name="Dike S."/>
            <person name="Dedhia N."/>
            <person name="Preston R."/>
            <person name="Balija V."/>
            <person name="McCombie W.R."/>
            <person name="Chow T."/>
            <person name="Chen H."/>
            <person name="Chung M."/>
            <person name="Chen C."/>
            <person name="Shaw J."/>
            <person name="Wu H."/>
            <person name="Hsiao K."/>
            <person name="Chao Y."/>
            <person name="Chu M."/>
            <person name="Cheng C."/>
            <person name="Hour A."/>
            <person name="Lee P."/>
            <person name="Lin S."/>
            <person name="Lin Y."/>
            <person name="Liou J."/>
            <person name="Liu S."/>
            <person name="Hsing Y."/>
            <person name="Raghuvanshi S."/>
            <person name="Mohanty A."/>
            <person name="Bharti A.K."/>
            <person name="Gaur A."/>
            <person name="Gupta V."/>
            <person name="Kumar D."/>
            <person name="Ravi V."/>
            <person name="Vij S."/>
            <person name="Kapur A."/>
            <person name="Khurana P."/>
            <person name="Khurana P."/>
            <person name="Khurana J.P."/>
            <person name="Tyagi A.K."/>
            <person name="Gaikwad K."/>
            <person name="Singh A."/>
            <person name="Dalal V."/>
            <person name="Srivastava S."/>
            <person name="Dixit A."/>
            <person name="Pal A.K."/>
            <person name="Ghazi I.A."/>
            <person name="Yadav M."/>
            <person name="Pandit A."/>
            <person name="Bhargava A."/>
            <person name="Sureshbabu K."/>
            <person name="Batra K."/>
            <person name="Sharma T.R."/>
            <person name="Mohapatra T."/>
            <person name="Singh N.K."/>
            <person name="Messing J."/>
            <person name="Nelson A.B."/>
            <person name="Fuks G."/>
            <person name="Kavchok S."/>
            <person name="Keizer G."/>
            <person name="Linton E."/>
            <person name="Llaca V."/>
            <person name="Song R."/>
            <person name="Tanyolac B."/>
            <person name="Young S."/>
            <person name="Ho-Il K."/>
            <person name="Hahn J.H."/>
            <person name="Sangsakoo G."/>
            <person name="Vanavichit A."/>
            <person name="de Mattos Luiz.A.T."/>
            <person name="Zimmer P.D."/>
            <person name="Malone G."/>
            <person name="Dellagostin O."/>
            <person name="de Oliveira A.C."/>
            <person name="Bevan M."/>
            <person name="Bancroft I."/>
            <person name="Minx P."/>
            <person name="Cordum H."/>
            <person name="Wilson R."/>
            <person name="Cheng Z."/>
            <person name="Jin W."/>
            <person name="Jiang J."/>
            <person name="Leong S.A."/>
            <person name="Iwama H."/>
            <person name="Gojobori T."/>
            <person name="Itoh T."/>
            <person name="Niimura Y."/>
            <person name="Fujii Y."/>
            <person name="Habara T."/>
            <person name="Sakai H."/>
            <person name="Sato Y."/>
            <person name="Wilson G."/>
            <person name="Kumar K."/>
            <person name="McCouch S."/>
            <person name="Juretic N."/>
            <person name="Hoen D."/>
            <person name="Wright S."/>
            <person name="Bruskiewich R."/>
            <person name="Bureau T."/>
            <person name="Miyao A."/>
            <person name="Hirochika H."/>
            <person name="Nishikawa T."/>
            <person name="Kadowaki K."/>
            <person name="Sugiura M."/>
            <person name="Burr B."/>
            <person name="Sasaki T."/>
        </authorList>
    </citation>
    <scope>NUCLEOTIDE SEQUENCE [LARGE SCALE GENOMIC DNA]</scope>
    <source>
        <strain evidence="4">cv. Nipponbare</strain>
    </source>
</reference>
<dbReference type="InterPro" id="IPR001584">
    <property type="entry name" value="Integrase_cat-core"/>
</dbReference>
<dbReference type="InterPro" id="IPR012337">
    <property type="entry name" value="RNaseH-like_sf"/>
</dbReference>
<accession>Q2R7S8</accession>
<dbReference type="Proteomes" id="UP000000763">
    <property type="component" value="Chromosome 11"/>
</dbReference>
<reference evidence="4" key="2">
    <citation type="journal article" date="2008" name="Nucleic Acids Res.">
        <title>The rice annotation project database (RAP-DB): 2008 update.</title>
        <authorList>
            <consortium name="The rice annotation project (RAP)"/>
        </authorList>
    </citation>
    <scope>GENOME REANNOTATION</scope>
    <source>
        <strain evidence="4">cv. Nipponbare</strain>
    </source>
</reference>
<dbReference type="EMBL" id="AC145365">
    <property type="protein sequence ID" value="AAX96871.1"/>
    <property type="molecule type" value="Genomic_DNA"/>
</dbReference>
<organism evidence="3 4">
    <name type="scientific">Oryza sativa subsp. japonica</name>
    <name type="common">Rice</name>
    <dbReference type="NCBI Taxonomy" id="39947"/>
    <lineage>
        <taxon>Eukaryota</taxon>
        <taxon>Viridiplantae</taxon>
        <taxon>Streptophyta</taxon>
        <taxon>Embryophyta</taxon>
        <taxon>Tracheophyta</taxon>
        <taxon>Spermatophyta</taxon>
        <taxon>Magnoliopsida</taxon>
        <taxon>Liliopsida</taxon>
        <taxon>Poales</taxon>
        <taxon>Poaceae</taxon>
        <taxon>BOP clade</taxon>
        <taxon>Oryzoideae</taxon>
        <taxon>Oryzeae</taxon>
        <taxon>Oryzinae</taxon>
        <taxon>Oryza</taxon>
        <taxon>Oryza sativa</taxon>
    </lineage>
</organism>
<dbReference type="InterPro" id="IPR036397">
    <property type="entry name" value="RNaseH_sf"/>
</dbReference>